<protein>
    <submittedName>
        <fullName evidence="1">Sporulation domain protein</fullName>
    </submittedName>
</protein>
<reference evidence="1" key="1">
    <citation type="submission" date="2017-03" db="EMBL/GenBank/DDBJ databases">
        <authorList>
            <consortium name="AG Boll"/>
        </authorList>
    </citation>
    <scope>NUCLEOTIDE SEQUENCE [LARGE SCALE GENOMIC DNA]</scope>
    <source>
        <strain evidence="1">Chol</strain>
    </source>
</reference>
<keyword evidence="2" id="KW-1185">Reference proteome</keyword>
<sequence>MTLFWRIVLLLAIFGNLLFFAWSQGYFGRLEDGREPLRIKHQLAPEKLRILAAAPESSAASTAPASAAAAPADEAICRLVGDNALPAADAQRLYERVQGEATVATGLQAVVKPIELPPRYWVHFPPLPSRELVDRKLQELRNLGITDAMPMLGDGDDHFAISLGMFSTPEAAETHLAAMQRRGVRTAVIEKRARTAAGTTGKAQVEVRGPQALVLQRLPELLNELGLARTHVADCPETSGPTKDPTPPASP</sequence>
<evidence type="ECO:0000313" key="1">
    <source>
        <dbReference type="EMBL" id="SMB22725.1"/>
    </source>
</evidence>
<dbReference type="RefSeq" id="WP_154716051.1">
    <property type="nucleotide sequence ID" value="NZ_LT837803.1"/>
</dbReference>
<evidence type="ECO:0000313" key="2">
    <source>
        <dbReference type="Proteomes" id="UP000242886"/>
    </source>
</evidence>
<dbReference type="EMBL" id="LT837803">
    <property type="protein sequence ID" value="SMB22725.1"/>
    <property type="molecule type" value="Genomic_DNA"/>
</dbReference>
<gene>
    <name evidence="1" type="ORF">SDENCHOL_10673</name>
</gene>
<accession>A0A7Z7HPG8</accession>
<organism evidence="1 2">
    <name type="scientific">Sterolibacterium denitrificans</name>
    <dbReference type="NCBI Taxonomy" id="157592"/>
    <lineage>
        <taxon>Bacteria</taxon>
        <taxon>Pseudomonadati</taxon>
        <taxon>Pseudomonadota</taxon>
        <taxon>Betaproteobacteria</taxon>
        <taxon>Nitrosomonadales</taxon>
        <taxon>Sterolibacteriaceae</taxon>
        <taxon>Sterolibacterium</taxon>
    </lineage>
</organism>
<dbReference type="AlphaFoldDB" id="A0A7Z7HPG8"/>
<name>A0A7Z7HPG8_9PROT</name>
<dbReference type="Proteomes" id="UP000242886">
    <property type="component" value="Chromosome SDENCHOL"/>
</dbReference>
<proteinExistence type="predicted"/>